<protein>
    <submittedName>
        <fullName evidence="1">Uncharacterized protein</fullName>
    </submittedName>
</protein>
<organism evidence="1 2">
    <name type="scientific">Pyrrhoderma noxium</name>
    <dbReference type="NCBI Taxonomy" id="2282107"/>
    <lineage>
        <taxon>Eukaryota</taxon>
        <taxon>Fungi</taxon>
        <taxon>Dikarya</taxon>
        <taxon>Basidiomycota</taxon>
        <taxon>Agaricomycotina</taxon>
        <taxon>Agaricomycetes</taxon>
        <taxon>Hymenochaetales</taxon>
        <taxon>Hymenochaetaceae</taxon>
        <taxon>Pyrrhoderma</taxon>
    </lineage>
</organism>
<dbReference type="Proteomes" id="UP000217199">
    <property type="component" value="Unassembled WGS sequence"/>
</dbReference>
<dbReference type="EMBL" id="NBII01000006">
    <property type="protein sequence ID" value="PAV17746.1"/>
    <property type="molecule type" value="Genomic_DNA"/>
</dbReference>
<comment type="caution">
    <text evidence="1">The sequence shown here is derived from an EMBL/GenBank/DDBJ whole genome shotgun (WGS) entry which is preliminary data.</text>
</comment>
<reference evidence="1 2" key="1">
    <citation type="journal article" date="2017" name="Mol. Ecol.">
        <title>Comparative and population genomic landscape of Phellinus noxius: A hypervariable fungus causing root rot in trees.</title>
        <authorList>
            <person name="Chung C.L."/>
            <person name="Lee T.J."/>
            <person name="Akiba M."/>
            <person name="Lee H.H."/>
            <person name="Kuo T.H."/>
            <person name="Liu D."/>
            <person name="Ke H.M."/>
            <person name="Yokoi T."/>
            <person name="Roa M.B."/>
            <person name="Lu M.J."/>
            <person name="Chang Y.Y."/>
            <person name="Ann P.J."/>
            <person name="Tsai J.N."/>
            <person name="Chen C.Y."/>
            <person name="Tzean S.S."/>
            <person name="Ota Y."/>
            <person name="Hattori T."/>
            <person name="Sahashi N."/>
            <person name="Liou R.F."/>
            <person name="Kikuchi T."/>
            <person name="Tsai I.J."/>
        </authorList>
    </citation>
    <scope>NUCLEOTIDE SEQUENCE [LARGE SCALE GENOMIC DNA]</scope>
    <source>
        <strain evidence="1 2">FFPRI411160</strain>
    </source>
</reference>
<accession>A0A286UDS3</accession>
<evidence type="ECO:0000313" key="1">
    <source>
        <dbReference type="EMBL" id="PAV17746.1"/>
    </source>
</evidence>
<gene>
    <name evidence="1" type="ORF">PNOK_0623200</name>
</gene>
<evidence type="ECO:0000313" key="2">
    <source>
        <dbReference type="Proteomes" id="UP000217199"/>
    </source>
</evidence>
<name>A0A286UDS3_9AGAM</name>
<keyword evidence="2" id="KW-1185">Reference proteome</keyword>
<sequence>MISPPTQPSMKSSKSVYYFIQVLKADTTGLCKKRWRSRYDVSYVELVFSFAVSKVIGSEGVVMKSNMPKIFRDAVPGIDAFSNAVERIVDAHPYLKLAWGITTALYDVVRKETSKRCFDGILYYEKYFPYLSTDQVAFLFSHQAYRFLD</sequence>
<proteinExistence type="predicted"/>
<dbReference type="InParanoid" id="A0A286UDS3"/>
<dbReference type="AlphaFoldDB" id="A0A286UDS3"/>